<dbReference type="CDD" id="cd00229">
    <property type="entry name" value="SGNH_hydrolase"/>
    <property type="match status" value="1"/>
</dbReference>
<name>A0A142KBC2_9CAUD</name>
<evidence type="ECO:0000313" key="4">
    <source>
        <dbReference type="Proteomes" id="UP000223856"/>
    </source>
</evidence>
<feature type="domain" description="SGNH hydrolase-type esterase" evidence="2">
    <location>
        <begin position="232"/>
        <end position="417"/>
    </location>
</feature>
<dbReference type="EMBL" id="KU963258">
    <property type="protein sequence ID" value="AMS03405.1"/>
    <property type="molecule type" value="Genomic_DNA"/>
</dbReference>
<gene>
    <name evidence="3" type="primary">12</name>
    <name evidence="3" type="ORF">SEA_KATYUSHA_12</name>
</gene>
<dbReference type="GeneID" id="40079166"/>
<dbReference type="InterPro" id="IPR013830">
    <property type="entry name" value="SGNH_hydro"/>
</dbReference>
<dbReference type="PANTHER" id="PTHR30383">
    <property type="entry name" value="THIOESTERASE 1/PROTEASE 1/LYSOPHOSPHOLIPASE L1"/>
    <property type="match status" value="1"/>
</dbReference>
<evidence type="ECO:0000259" key="2">
    <source>
        <dbReference type="Pfam" id="PF13472"/>
    </source>
</evidence>
<sequence length="797" mass="85944">MPLPEIALDPTEYGTVTWTGLISRIDSVVDPDDLPDKSPVTGSIIFKPSAGALKFLGASPVFTMFLIDRTVNIVDAQVDEQGRKYIKLESNSAHSTPEAFTWTAVFNLEYEGKIIRVPDAKFSLQPGQVLDLSTVISSAEVTYYTPIQVSAAVAAREGAEAARDETVTIKDEVVEAAETVDAKIGAIPITALPEEVSDARYSPRIPTYQAQLLGSAMKKLRLGQNVKIVCRGDSTTYGHDTVSSDRVPAPDVTLPDGTKPIYTRSPVPFPQAMENFLNQTYGNIVTVENQGHSGDWVQRGMTRWLNNVNADITVISYGINDALSTGVPVELRGNIAEYITATEQMILRDLAWGSAVVLMAPIRQRGPVGSPDVDAYRNALRGLADSYGIPLIETEEFLITAPWDCWSDGNHLNTKGNGIMGARLAALFVGEGPLKKNIVEPGSKLLGRPTLDNLVLRGAIQTSSSGFGTPRDEAAMAAGVAVGFQGGGTDALDGVATWSFYTESPDVVLIPLSYINGNHAGETGAQISYELDFAVEQGQNYNGEVVSPGVGGNGTLSPSWKIHGPYATGQAANYMSDPLTNPLAIRVSTPGWHTFRAIFHRTVTAVTTVTHMVEAFDWRTYQQMRKPVDYTPILTALQAKHIGVPNSLDESTDILTTKVNWPALIQSLGVPSWTNQYYKAPILKMTVRTYGVGVVQYAFLATVRPDLAGADVAQRAVDAYGASEPSSGIAFVRKLGAGFSTLSTGNPPETNPLGRELAYIAYEAATQSLVFTWRTVNSGDSTAKNMKKNFVLDFTLF</sequence>
<accession>A0A142KBC2</accession>
<dbReference type="Pfam" id="PF13472">
    <property type="entry name" value="Lipase_GDSL_2"/>
    <property type="match status" value="1"/>
</dbReference>
<dbReference type="InterPro" id="IPR036514">
    <property type="entry name" value="SGNH_hydro_sf"/>
</dbReference>
<dbReference type="Gene3D" id="3.40.50.1110">
    <property type="entry name" value="SGNH hydrolase"/>
    <property type="match status" value="1"/>
</dbReference>
<dbReference type="InterPro" id="IPR051532">
    <property type="entry name" value="Ester_Hydrolysis_Enzymes"/>
</dbReference>
<organism evidence="3 4">
    <name type="scientific">Gordonia phage Katyusha</name>
    <dbReference type="NCBI Taxonomy" id="1821555"/>
    <lineage>
        <taxon>Viruses</taxon>
        <taxon>Duplodnaviria</taxon>
        <taxon>Heunggongvirae</taxon>
        <taxon>Uroviricota</taxon>
        <taxon>Caudoviricetes</taxon>
        <taxon>Demosthenesvirus</taxon>
        <taxon>Demosthenesvirus katyusha</taxon>
    </lineage>
</organism>
<dbReference type="KEGG" id="vg:40079166"/>
<evidence type="ECO:0000313" key="3">
    <source>
        <dbReference type="EMBL" id="AMS03405.1"/>
    </source>
</evidence>
<evidence type="ECO:0000256" key="1">
    <source>
        <dbReference type="SAM" id="MobiDB-lite"/>
    </source>
</evidence>
<dbReference type="PANTHER" id="PTHR30383:SF29">
    <property type="entry name" value="SGNH HYDROLASE-TYPE ESTERASE DOMAIN-CONTAINING PROTEIN"/>
    <property type="match status" value="1"/>
</dbReference>
<keyword evidence="4" id="KW-1185">Reference proteome</keyword>
<dbReference type="SUPFAM" id="SSF52266">
    <property type="entry name" value="SGNH hydrolase"/>
    <property type="match status" value="1"/>
</dbReference>
<dbReference type="RefSeq" id="YP_009603286.1">
    <property type="nucleotide sequence ID" value="NC_041950.1"/>
</dbReference>
<feature type="region of interest" description="Disordered" evidence="1">
    <location>
        <begin position="240"/>
        <end position="259"/>
    </location>
</feature>
<reference evidence="3 4" key="1">
    <citation type="submission" date="2016-03" db="EMBL/GenBank/DDBJ databases">
        <authorList>
            <person name="Green D.E."/>
            <person name="Kennedy B.V."/>
            <person name="Kocak B.Z."/>
            <person name="Moretti M.L."/>
            <person name="Onelangsy F.L."/>
            <person name="Mezghani N.A."/>
            <person name="Thompson P.K."/>
            <person name="Ulbrich M.C."/>
            <person name="Furbee E.C."/>
            <person name="Grubb S.R."/>
            <person name="Warner M.H."/>
            <person name="Montgomery M.T."/>
            <person name="Garlena R.A."/>
            <person name="Russell D.A."/>
            <person name="Pope W.H."/>
            <person name="Jacobs-Sera D."/>
            <person name="Hendrix R.W."/>
            <person name="Hatfull G.F."/>
        </authorList>
    </citation>
    <scope>NUCLEOTIDE SEQUENCE [LARGE SCALE GENOMIC DNA]</scope>
</reference>
<proteinExistence type="predicted"/>
<dbReference type="Proteomes" id="UP000223856">
    <property type="component" value="Segment"/>
</dbReference>
<protein>
    <recommendedName>
        <fullName evidence="2">SGNH hydrolase-type esterase domain-containing protein</fullName>
    </recommendedName>
</protein>